<reference evidence="1" key="1">
    <citation type="submission" date="2023-07" db="EMBL/GenBank/DDBJ databases">
        <authorList>
            <person name="Stuckert A."/>
        </authorList>
    </citation>
    <scope>NUCLEOTIDE SEQUENCE</scope>
</reference>
<protein>
    <submittedName>
        <fullName evidence="1">Uncharacterized protein</fullName>
    </submittedName>
</protein>
<accession>A0ABN9LNR3</accession>
<dbReference type="Proteomes" id="UP001176940">
    <property type="component" value="Unassembled WGS sequence"/>
</dbReference>
<evidence type="ECO:0000313" key="2">
    <source>
        <dbReference type="Proteomes" id="UP001176940"/>
    </source>
</evidence>
<comment type="caution">
    <text evidence="1">The sequence shown here is derived from an EMBL/GenBank/DDBJ whole genome shotgun (WGS) entry which is preliminary data.</text>
</comment>
<sequence length="102" mass="11650">MWSWIEQLKEPLITKASVHLLASYSSDPDSALYLLEKGQHQTMLCILQCVSNLRPLPSDIEDAILTRMVIAFTMVKHDSEDSPLVYNTLKPILQHALMDIRK</sequence>
<evidence type="ECO:0000313" key="1">
    <source>
        <dbReference type="EMBL" id="CAJ0946751.1"/>
    </source>
</evidence>
<proteinExistence type="predicted"/>
<dbReference type="EMBL" id="CAUEEQ010025755">
    <property type="protein sequence ID" value="CAJ0946751.1"/>
    <property type="molecule type" value="Genomic_DNA"/>
</dbReference>
<organism evidence="1 2">
    <name type="scientific">Ranitomeya imitator</name>
    <name type="common">mimic poison frog</name>
    <dbReference type="NCBI Taxonomy" id="111125"/>
    <lineage>
        <taxon>Eukaryota</taxon>
        <taxon>Metazoa</taxon>
        <taxon>Chordata</taxon>
        <taxon>Craniata</taxon>
        <taxon>Vertebrata</taxon>
        <taxon>Euteleostomi</taxon>
        <taxon>Amphibia</taxon>
        <taxon>Batrachia</taxon>
        <taxon>Anura</taxon>
        <taxon>Neobatrachia</taxon>
        <taxon>Hyloidea</taxon>
        <taxon>Dendrobatidae</taxon>
        <taxon>Dendrobatinae</taxon>
        <taxon>Ranitomeya</taxon>
    </lineage>
</organism>
<name>A0ABN9LNR3_9NEOB</name>
<keyword evidence="2" id="KW-1185">Reference proteome</keyword>
<gene>
    <name evidence="1" type="ORF">RIMI_LOCUS11405102</name>
</gene>